<reference evidence="1" key="1">
    <citation type="journal article" date="2019" name="bioRxiv">
        <title>The Genome of the Zebra Mussel, Dreissena polymorpha: A Resource for Invasive Species Research.</title>
        <authorList>
            <person name="McCartney M.A."/>
            <person name="Auch B."/>
            <person name="Kono T."/>
            <person name="Mallez S."/>
            <person name="Zhang Y."/>
            <person name="Obille A."/>
            <person name="Becker A."/>
            <person name="Abrahante J.E."/>
            <person name="Garbe J."/>
            <person name="Badalamenti J.P."/>
            <person name="Herman A."/>
            <person name="Mangelson H."/>
            <person name="Liachko I."/>
            <person name="Sullivan S."/>
            <person name="Sone E.D."/>
            <person name="Koren S."/>
            <person name="Silverstein K.A.T."/>
            <person name="Beckman K.B."/>
            <person name="Gohl D.M."/>
        </authorList>
    </citation>
    <scope>NUCLEOTIDE SEQUENCE</scope>
    <source>
        <strain evidence="1">Duluth1</strain>
        <tissue evidence="1">Whole animal</tissue>
    </source>
</reference>
<dbReference type="EMBL" id="JAIWYP010000007">
    <property type="protein sequence ID" value="KAH3799664.1"/>
    <property type="molecule type" value="Genomic_DNA"/>
</dbReference>
<reference evidence="1" key="2">
    <citation type="submission" date="2020-11" db="EMBL/GenBank/DDBJ databases">
        <authorList>
            <person name="McCartney M.A."/>
            <person name="Auch B."/>
            <person name="Kono T."/>
            <person name="Mallez S."/>
            <person name="Becker A."/>
            <person name="Gohl D.M."/>
            <person name="Silverstein K.A.T."/>
            <person name="Koren S."/>
            <person name="Bechman K.B."/>
            <person name="Herman A."/>
            <person name="Abrahante J.E."/>
            <person name="Garbe J."/>
        </authorList>
    </citation>
    <scope>NUCLEOTIDE SEQUENCE</scope>
    <source>
        <strain evidence="1">Duluth1</strain>
        <tissue evidence="1">Whole animal</tissue>
    </source>
</reference>
<accession>A0A9D4FL90</accession>
<evidence type="ECO:0000313" key="1">
    <source>
        <dbReference type="EMBL" id="KAH3799664.1"/>
    </source>
</evidence>
<organism evidence="1 2">
    <name type="scientific">Dreissena polymorpha</name>
    <name type="common">Zebra mussel</name>
    <name type="synonym">Mytilus polymorpha</name>
    <dbReference type="NCBI Taxonomy" id="45954"/>
    <lineage>
        <taxon>Eukaryota</taxon>
        <taxon>Metazoa</taxon>
        <taxon>Spiralia</taxon>
        <taxon>Lophotrochozoa</taxon>
        <taxon>Mollusca</taxon>
        <taxon>Bivalvia</taxon>
        <taxon>Autobranchia</taxon>
        <taxon>Heteroconchia</taxon>
        <taxon>Euheterodonta</taxon>
        <taxon>Imparidentia</taxon>
        <taxon>Neoheterodontei</taxon>
        <taxon>Myida</taxon>
        <taxon>Dreissenoidea</taxon>
        <taxon>Dreissenidae</taxon>
        <taxon>Dreissena</taxon>
    </lineage>
</organism>
<proteinExistence type="predicted"/>
<dbReference type="AlphaFoldDB" id="A0A9D4FL90"/>
<protein>
    <submittedName>
        <fullName evidence="1">Uncharacterized protein</fullName>
    </submittedName>
</protein>
<gene>
    <name evidence="1" type="ORF">DPMN_153275</name>
</gene>
<comment type="caution">
    <text evidence="1">The sequence shown here is derived from an EMBL/GenBank/DDBJ whole genome shotgun (WGS) entry which is preliminary data.</text>
</comment>
<evidence type="ECO:0000313" key="2">
    <source>
        <dbReference type="Proteomes" id="UP000828390"/>
    </source>
</evidence>
<sequence length="56" mass="6418">MEKQLETLQPSFDETLLEDASFQKKMTDAINKLGQSSTSELKTMLTRIHETCNNEI</sequence>
<keyword evidence="2" id="KW-1185">Reference proteome</keyword>
<name>A0A9D4FL90_DREPO</name>
<dbReference type="Proteomes" id="UP000828390">
    <property type="component" value="Unassembled WGS sequence"/>
</dbReference>